<feature type="compositionally biased region" description="Basic and acidic residues" evidence="5">
    <location>
        <begin position="135"/>
        <end position="144"/>
    </location>
</feature>
<evidence type="ECO:0000256" key="5">
    <source>
        <dbReference type="SAM" id="MobiDB-lite"/>
    </source>
</evidence>
<feature type="domain" description="OmpA-like" evidence="6">
    <location>
        <begin position="401"/>
        <end position="516"/>
    </location>
</feature>
<dbReference type="SUPFAM" id="SSF103088">
    <property type="entry name" value="OmpA-like"/>
    <property type="match status" value="1"/>
</dbReference>
<dbReference type="EMBL" id="JAMFLZ010000001">
    <property type="protein sequence ID" value="MCL6294102.1"/>
    <property type="molecule type" value="Genomic_DNA"/>
</dbReference>
<sequence length="516" mass="57655">MKPHKNALRISFIGIALVFFISNTYAQTKQLKRPKSSVGISSVDNFVTQSFDIYDKVYKYDGYAAAGTPLDDDDIDVLEDALDDLQGLSDSAPDILGDIDGTSVLKQAKATLQINKAKKALKYSIKTAKELLLGQRERDKKEDDSGNTSTSEEGSSNSSGTTNGNNDTAEEVNTNISDNLEIYSKFDYVPGDKLLFFDNFSQDFVGDFPSKWNTNASGEVVKISNKGNWFELKTGYGVFYIPDVKDLPEDFTIEFDLLTKGINQQTSSTARFYVILSDNDQFKDGVEHYAKISIPLGQYAAFAFRARNYFNRNGGSINTDIKADVRKAVLNQPHIAISVTKKRFRLWVNETKYIDIPRFIEQENVLKYLKFHLNNLKDGQEHLYISNLKVAKGGVDLRRELISKGKISTNGILFDSGSANIKPQSYGIIRQISQVLIQDENIKLNIIGHTDSDGNDDTNLKLSKSRANAVKEALIKVYKISGDRLQTEGKGDTEPVDDNNTTNGKAKNRRVEFVKI</sequence>
<evidence type="ECO:0000256" key="4">
    <source>
        <dbReference type="PROSITE-ProRule" id="PRU00473"/>
    </source>
</evidence>
<feature type="region of interest" description="Disordered" evidence="5">
    <location>
        <begin position="134"/>
        <end position="171"/>
    </location>
</feature>
<protein>
    <submittedName>
        <fullName evidence="7">OmpA family protein</fullName>
    </submittedName>
</protein>
<dbReference type="CDD" id="cd07185">
    <property type="entry name" value="OmpA_C-like"/>
    <property type="match status" value="1"/>
</dbReference>
<dbReference type="PANTHER" id="PTHR30329:SF21">
    <property type="entry name" value="LIPOPROTEIN YIAD-RELATED"/>
    <property type="match status" value="1"/>
</dbReference>
<keyword evidence="3" id="KW-0998">Cell outer membrane</keyword>
<evidence type="ECO:0000259" key="6">
    <source>
        <dbReference type="PROSITE" id="PS51123"/>
    </source>
</evidence>
<comment type="subcellular location">
    <subcellularLocation>
        <location evidence="1">Cell outer membrane</location>
    </subcellularLocation>
</comment>
<evidence type="ECO:0000256" key="1">
    <source>
        <dbReference type="ARBA" id="ARBA00004442"/>
    </source>
</evidence>
<dbReference type="PROSITE" id="PS51123">
    <property type="entry name" value="OMPA_2"/>
    <property type="match status" value="1"/>
</dbReference>
<dbReference type="PANTHER" id="PTHR30329">
    <property type="entry name" value="STATOR ELEMENT OF FLAGELLAR MOTOR COMPLEX"/>
    <property type="match status" value="1"/>
</dbReference>
<name>A0ABT0QAU0_9FLAO</name>
<dbReference type="Pfam" id="PF00691">
    <property type="entry name" value="OmpA"/>
    <property type="match status" value="1"/>
</dbReference>
<organism evidence="7 8">
    <name type="scientific">Jejuia spongiicola</name>
    <dbReference type="NCBI Taxonomy" id="2942207"/>
    <lineage>
        <taxon>Bacteria</taxon>
        <taxon>Pseudomonadati</taxon>
        <taxon>Bacteroidota</taxon>
        <taxon>Flavobacteriia</taxon>
        <taxon>Flavobacteriales</taxon>
        <taxon>Flavobacteriaceae</taxon>
        <taxon>Jejuia</taxon>
    </lineage>
</organism>
<dbReference type="InterPro" id="IPR050330">
    <property type="entry name" value="Bact_OuterMem_StrucFunc"/>
</dbReference>
<evidence type="ECO:0000256" key="2">
    <source>
        <dbReference type="ARBA" id="ARBA00023136"/>
    </source>
</evidence>
<evidence type="ECO:0000313" key="8">
    <source>
        <dbReference type="Proteomes" id="UP001165381"/>
    </source>
</evidence>
<evidence type="ECO:0000256" key="3">
    <source>
        <dbReference type="ARBA" id="ARBA00023237"/>
    </source>
</evidence>
<gene>
    <name evidence="7" type="ORF">M3P09_03800</name>
</gene>
<accession>A0ABT0QAU0</accession>
<dbReference type="InterPro" id="IPR006664">
    <property type="entry name" value="OMP_bac"/>
</dbReference>
<keyword evidence="8" id="KW-1185">Reference proteome</keyword>
<feature type="region of interest" description="Disordered" evidence="5">
    <location>
        <begin position="485"/>
        <end position="507"/>
    </location>
</feature>
<comment type="caution">
    <text evidence="7">The sequence shown here is derived from an EMBL/GenBank/DDBJ whole genome shotgun (WGS) entry which is preliminary data.</text>
</comment>
<evidence type="ECO:0000313" key="7">
    <source>
        <dbReference type="EMBL" id="MCL6294102.1"/>
    </source>
</evidence>
<dbReference type="PRINTS" id="PR01021">
    <property type="entry name" value="OMPADOMAIN"/>
</dbReference>
<reference evidence="7" key="1">
    <citation type="submission" date="2022-05" db="EMBL/GenBank/DDBJ databases">
        <authorList>
            <person name="Park J.-S."/>
        </authorList>
    </citation>
    <scope>NUCLEOTIDE SEQUENCE</scope>
    <source>
        <strain evidence="7">2012CJ34-3</strain>
    </source>
</reference>
<proteinExistence type="predicted"/>
<keyword evidence="2 4" id="KW-0472">Membrane</keyword>
<dbReference type="RefSeq" id="WP_249972088.1">
    <property type="nucleotide sequence ID" value="NZ_JAMFLZ010000001.1"/>
</dbReference>
<dbReference type="Gene3D" id="3.30.1330.60">
    <property type="entry name" value="OmpA-like domain"/>
    <property type="match status" value="1"/>
</dbReference>
<dbReference type="InterPro" id="IPR006665">
    <property type="entry name" value="OmpA-like"/>
</dbReference>
<dbReference type="Proteomes" id="UP001165381">
    <property type="component" value="Unassembled WGS sequence"/>
</dbReference>
<feature type="compositionally biased region" description="Low complexity" evidence="5">
    <location>
        <begin position="146"/>
        <end position="166"/>
    </location>
</feature>
<dbReference type="InterPro" id="IPR036737">
    <property type="entry name" value="OmpA-like_sf"/>
</dbReference>